<comment type="caution">
    <text evidence="1">The sequence shown here is derived from an EMBL/GenBank/DDBJ whole genome shotgun (WGS) entry which is preliminary data.</text>
</comment>
<dbReference type="EMBL" id="AZMM01017928">
    <property type="protein sequence ID" value="ETJ25039.1"/>
    <property type="molecule type" value="Genomic_DNA"/>
</dbReference>
<sequence length="35" mass="4370">QIITQNIYIDNEEFYNKYIDYKDSEASNRIYKTLY</sequence>
<protein>
    <submittedName>
        <fullName evidence="1">Uncharacterized protein</fullName>
    </submittedName>
</protein>
<reference evidence="1" key="1">
    <citation type="submission" date="2013-12" db="EMBL/GenBank/DDBJ databases">
        <title>A Varibaculum cambriense genome reconstructed from a premature infant gut community with otherwise low bacterial novelty that shifts toward anaerobic metabolism during the third week of life.</title>
        <authorList>
            <person name="Brown C.T."/>
            <person name="Sharon I."/>
            <person name="Thomas B.C."/>
            <person name="Castelle C.J."/>
            <person name="Morowitz M.J."/>
            <person name="Banfield J.F."/>
        </authorList>
    </citation>
    <scope>NUCLEOTIDE SEQUENCE</scope>
</reference>
<name>W1X8B4_9ZZZZ</name>
<proteinExistence type="predicted"/>
<feature type="non-terminal residue" evidence="1">
    <location>
        <position position="1"/>
    </location>
</feature>
<dbReference type="AlphaFoldDB" id="W1X8B4"/>
<organism evidence="1">
    <name type="scientific">human gut metagenome</name>
    <dbReference type="NCBI Taxonomy" id="408170"/>
    <lineage>
        <taxon>unclassified sequences</taxon>
        <taxon>metagenomes</taxon>
        <taxon>organismal metagenomes</taxon>
    </lineage>
</organism>
<evidence type="ECO:0000313" key="1">
    <source>
        <dbReference type="EMBL" id="ETJ25039.1"/>
    </source>
</evidence>
<gene>
    <name evidence="1" type="ORF">Q604_UNBC17928G0001</name>
</gene>
<accession>W1X8B4</accession>